<dbReference type="GO" id="GO:0006011">
    <property type="term" value="P:UDP-alpha-D-glucose metabolic process"/>
    <property type="evidence" value="ECO:0007669"/>
    <property type="project" value="InterPro"/>
</dbReference>
<gene>
    <name evidence="8" type="ORF">MM817_03157</name>
</gene>
<dbReference type="AlphaFoldDB" id="A0A9X1VBT3"/>
<evidence type="ECO:0000256" key="7">
    <source>
        <dbReference type="SAM" id="SignalP"/>
    </source>
</evidence>
<dbReference type="PANTHER" id="PTHR39083">
    <property type="entry name" value="CYCLIC DI-GMP-BINDING PROTEIN"/>
    <property type="match status" value="1"/>
</dbReference>
<comment type="subcellular location">
    <subcellularLocation>
        <location evidence="1">Cell membrane</location>
        <topology evidence="1">Single-pass membrane protein</topology>
    </subcellularLocation>
</comment>
<dbReference type="EMBL" id="JALBUF010000030">
    <property type="protein sequence ID" value="MCI0184860.1"/>
    <property type="molecule type" value="Genomic_DNA"/>
</dbReference>
<accession>A0A9X1VBT3</accession>
<dbReference type="Gene3D" id="2.60.120.260">
    <property type="entry name" value="Galactose-binding domain-like"/>
    <property type="match status" value="2"/>
</dbReference>
<feature type="signal peptide" evidence="7">
    <location>
        <begin position="1"/>
        <end position="27"/>
    </location>
</feature>
<evidence type="ECO:0000256" key="6">
    <source>
        <dbReference type="SAM" id="Phobius"/>
    </source>
</evidence>
<dbReference type="GO" id="GO:0005886">
    <property type="term" value="C:plasma membrane"/>
    <property type="evidence" value="ECO:0007669"/>
    <property type="project" value="UniProtKB-SubCell"/>
</dbReference>
<dbReference type="PANTHER" id="PTHR39083:SF1">
    <property type="entry name" value="CYCLIC DI-GMP-BINDING PROTEIN"/>
    <property type="match status" value="1"/>
</dbReference>
<evidence type="ECO:0008006" key="10">
    <source>
        <dbReference type="Google" id="ProtNLM"/>
    </source>
</evidence>
<dbReference type="InterPro" id="IPR018513">
    <property type="entry name" value="Cell_synthase_bac"/>
</dbReference>
<feature type="chain" id="PRO_5040765269" description="Cellulose synthase regulatory subunit" evidence="7">
    <location>
        <begin position="28"/>
        <end position="730"/>
    </location>
</feature>
<keyword evidence="5 6" id="KW-0472">Membrane</keyword>
<keyword evidence="9" id="KW-1185">Reference proteome</keyword>
<dbReference type="Pfam" id="PF03170">
    <property type="entry name" value="BcsB"/>
    <property type="match status" value="1"/>
</dbReference>
<comment type="caution">
    <text evidence="8">The sequence shown here is derived from an EMBL/GenBank/DDBJ whole genome shotgun (WGS) entry which is preliminary data.</text>
</comment>
<proteinExistence type="predicted"/>
<feature type="transmembrane region" description="Helical" evidence="6">
    <location>
        <begin position="691"/>
        <end position="713"/>
    </location>
</feature>
<keyword evidence="3 6" id="KW-0812">Transmembrane</keyword>
<dbReference type="Proteomes" id="UP001139263">
    <property type="component" value="Unassembled WGS sequence"/>
</dbReference>
<sequence length="730" mass="81422">MVHAKKIMWLTWLITLSALMMPGSAWASTPISTSTYTVSPQWETVHMMTTDEKLTPRNASYDFFLDVPNESHISSCQFTIFYRHSPTLIPEESNLLLEVDGIPYATTILTSSDSENGYLSARIPASQLTPGYHEFSVAVQLNSNVVLCNNYNSADNWFVLLDSSFLHFNYASNKKLPDLSQFPFPMLLPFGHSQWNTRVVVPQSASDMNLTAAFTAIQTLAEDAKSIQPESVHVETTRTLHLTSVEPFVYVGPFKTMPSLLRNTFPSQFKWVPNEGLLREVILSDPRTHHQVLGFIITGENDHDVLLAARALRYPWLMRQMSGNTSWVTLHEVSTAKNQVVHSVVVRGIPRTQHVSLSQLGYNSTILEGKQQETALFTLPTPTTWRLGPGAGLHLDMKNSALLDSSSAVIISVNGSPVLSHRLSDVTANGLRLFVPFPHGLSTGEPVTVAVMVEMFLPRNNCSENSGDLRRYVTIDPDSWFDLPHYNESSSNLSDFPNAYLDNQSDLEPTTVIVPNHPTSDELTALARILVGYVPRIRGGSLLIKKDDDRPIPHGNVWVLDVDGSNAAARYLEDRHTLPIKDENGLLSSTSLPLAYNVEKTGGVVEQAYRPTGGMALLVTAPTENSLLRVSDMFASHVALNTPGSVAIETNENQTVILNYMSKPYESLSTQWLKWLAVNYEFLITNGGQGIVYLVAFILSVGSVLTYLGWNLLRRKPHWKNRLRFWKKRK</sequence>
<name>A0A9X1VBT3_9BACL</name>
<dbReference type="RefSeq" id="WP_241716873.1">
    <property type="nucleotide sequence ID" value="NZ_JALBUF010000030.1"/>
</dbReference>
<keyword evidence="2" id="KW-1003">Cell membrane</keyword>
<evidence type="ECO:0000256" key="5">
    <source>
        <dbReference type="ARBA" id="ARBA00023136"/>
    </source>
</evidence>
<protein>
    <recommendedName>
        <fullName evidence="10">Cellulose synthase regulatory subunit</fullName>
    </recommendedName>
</protein>
<evidence type="ECO:0000256" key="4">
    <source>
        <dbReference type="ARBA" id="ARBA00022989"/>
    </source>
</evidence>
<evidence type="ECO:0000313" key="8">
    <source>
        <dbReference type="EMBL" id="MCI0184860.1"/>
    </source>
</evidence>
<keyword evidence="7" id="KW-0732">Signal</keyword>
<keyword evidence="4 6" id="KW-1133">Transmembrane helix</keyword>
<evidence type="ECO:0000256" key="1">
    <source>
        <dbReference type="ARBA" id="ARBA00004162"/>
    </source>
</evidence>
<evidence type="ECO:0000256" key="2">
    <source>
        <dbReference type="ARBA" id="ARBA00022475"/>
    </source>
</evidence>
<organism evidence="8 9">
    <name type="scientific">Sulfoacidibacillus ferrooxidans</name>
    <dbReference type="NCBI Taxonomy" id="2005001"/>
    <lineage>
        <taxon>Bacteria</taxon>
        <taxon>Bacillati</taxon>
        <taxon>Bacillota</taxon>
        <taxon>Bacilli</taxon>
        <taxon>Bacillales</taxon>
        <taxon>Alicyclobacillaceae</taxon>
        <taxon>Sulfoacidibacillus</taxon>
    </lineage>
</organism>
<evidence type="ECO:0000313" key="9">
    <source>
        <dbReference type="Proteomes" id="UP001139263"/>
    </source>
</evidence>
<reference evidence="8" key="1">
    <citation type="submission" date="2022-03" db="EMBL/GenBank/DDBJ databases">
        <title>Draft Genome Sequence of Firmicute Strain S0AB, a Heterotrophic Iron/Sulfur-Oxidizing Extreme Acidophile.</title>
        <authorList>
            <person name="Vergara E."/>
            <person name="Pakostova E."/>
            <person name="Johnson D.B."/>
            <person name="Holmes D.S."/>
        </authorList>
    </citation>
    <scope>NUCLEOTIDE SEQUENCE</scope>
    <source>
        <strain evidence="8">S0AB</strain>
    </source>
</reference>
<evidence type="ECO:0000256" key="3">
    <source>
        <dbReference type="ARBA" id="ARBA00022692"/>
    </source>
</evidence>